<dbReference type="InterPro" id="IPR044068">
    <property type="entry name" value="CB"/>
</dbReference>
<organism evidence="9 10">
    <name type="scientific">Catellatospora chokoriensis</name>
    <dbReference type="NCBI Taxonomy" id="310353"/>
    <lineage>
        <taxon>Bacteria</taxon>
        <taxon>Bacillati</taxon>
        <taxon>Actinomycetota</taxon>
        <taxon>Actinomycetes</taxon>
        <taxon>Micromonosporales</taxon>
        <taxon>Micromonosporaceae</taxon>
        <taxon>Catellatospora</taxon>
    </lineage>
</organism>
<dbReference type="RefSeq" id="WP_191844645.1">
    <property type="nucleotide sequence ID" value="NZ_BONG01000142.1"/>
</dbReference>
<dbReference type="CDD" id="cd01189">
    <property type="entry name" value="INT_ICEBs1_C_like"/>
    <property type="match status" value="1"/>
</dbReference>
<dbReference type="PANTHER" id="PTHR30349">
    <property type="entry name" value="PHAGE INTEGRASE-RELATED"/>
    <property type="match status" value="1"/>
</dbReference>
<dbReference type="SUPFAM" id="SSF56349">
    <property type="entry name" value="DNA breaking-rejoining enzymes"/>
    <property type="match status" value="1"/>
</dbReference>
<dbReference type="InterPro" id="IPR004107">
    <property type="entry name" value="Integrase_SAM-like_N"/>
</dbReference>
<sequence>MASQKGRRRFGNVRKLPSGRWQARYVGPDGLERKAPQTFDKESQAVQWLTLVESEIIKREWVPPEAGEILLSEYGPRWIAERKLEPRTREGYEDLFRLHIGPHLGRLPLGAIKPQTIRTWRKHLLDGGTSEPQAVKSYSLLRAILNTAIKEDGIIRENPCRIKGYDRYHTPERPVAKVPQVYALAEVMPERYRALVIFAAFSSLRWGELAALRRCDVDLDEAVVRVPRKLAALRKRLEFGAPKSEAGKRQVAVPRAAVDVLRGHLDRYVATGDNAIVFTGERAALLRSGNFSRAVKWKTSVRRVGLPDGFTFHDLRHTGNHLASTTGASTRELMHRMGHSSMRAALIYQHATRDRDKEIATGMDDRIMRHKRPDSDPTAPADDDQGDDTGGVLARR</sequence>
<protein>
    <submittedName>
        <fullName evidence="9">Putative prophage phiRv2 integrase</fullName>
    </submittedName>
</protein>
<dbReference type="InterPro" id="IPR013762">
    <property type="entry name" value="Integrase-like_cat_sf"/>
</dbReference>
<keyword evidence="2" id="KW-0229">DNA integration</keyword>
<dbReference type="GO" id="GO:0015074">
    <property type="term" value="P:DNA integration"/>
    <property type="evidence" value="ECO:0007669"/>
    <property type="project" value="UniProtKB-KW"/>
</dbReference>
<accession>A0A8J3K7Z7</accession>
<dbReference type="Gene3D" id="1.10.443.10">
    <property type="entry name" value="Intergrase catalytic core"/>
    <property type="match status" value="1"/>
</dbReference>
<comment type="similarity">
    <text evidence="1">Belongs to the 'phage' integrase family.</text>
</comment>
<feature type="domain" description="Core-binding (CB)" evidence="8">
    <location>
        <begin position="69"/>
        <end position="149"/>
    </location>
</feature>
<dbReference type="PROSITE" id="PS51900">
    <property type="entry name" value="CB"/>
    <property type="match status" value="1"/>
</dbReference>
<evidence type="ECO:0000256" key="3">
    <source>
        <dbReference type="ARBA" id="ARBA00023125"/>
    </source>
</evidence>
<gene>
    <name evidence="9" type="ORF">Cch02nite_83350</name>
</gene>
<dbReference type="Pfam" id="PF00589">
    <property type="entry name" value="Phage_integrase"/>
    <property type="match status" value="1"/>
</dbReference>
<dbReference type="Gene3D" id="1.10.150.130">
    <property type="match status" value="1"/>
</dbReference>
<feature type="region of interest" description="Disordered" evidence="6">
    <location>
        <begin position="358"/>
        <end position="396"/>
    </location>
</feature>
<keyword evidence="4" id="KW-0233">DNA recombination</keyword>
<evidence type="ECO:0000256" key="4">
    <source>
        <dbReference type="ARBA" id="ARBA00023172"/>
    </source>
</evidence>
<evidence type="ECO:0000256" key="2">
    <source>
        <dbReference type="ARBA" id="ARBA00022908"/>
    </source>
</evidence>
<feature type="domain" description="Tyr recombinase" evidence="7">
    <location>
        <begin position="169"/>
        <end position="361"/>
    </location>
</feature>
<evidence type="ECO:0000313" key="10">
    <source>
        <dbReference type="Proteomes" id="UP000619293"/>
    </source>
</evidence>
<dbReference type="Pfam" id="PF14659">
    <property type="entry name" value="Phage_int_SAM_3"/>
    <property type="match status" value="1"/>
</dbReference>
<dbReference type="Proteomes" id="UP000619293">
    <property type="component" value="Unassembled WGS sequence"/>
</dbReference>
<dbReference type="InterPro" id="IPR002104">
    <property type="entry name" value="Integrase_catalytic"/>
</dbReference>
<evidence type="ECO:0000313" key="9">
    <source>
        <dbReference type="EMBL" id="GIF94891.1"/>
    </source>
</evidence>
<evidence type="ECO:0000259" key="7">
    <source>
        <dbReference type="PROSITE" id="PS51898"/>
    </source>
</evidence>
<dbReference type="GO" id="GO:0006310">
    <property type="term" value="P:DNA recombination"/>
    <property type="evidence" value="ECO:0007669"/>
    <property type="project" value="UniProtKB-KW"/>
</dbReference>
<comment type="caution">
    <text evidence="9">The sequence shown here is derived from an EMBL/GenBank/DDBJ whole genome shotgun (WGS) entry which is preliminary data.</text>
</comment>
<reference evidence="9 10" key="1">
    <citation type="submission" date="2021-01" db="EMBL/GenBank/DDBJ databases">
        <title>Whole genome shotgun sequence of Catellatospora chokoriensis NBRC 107358.</title>
        <authorList>
            <person name="Komaki H."/>
            <person name="Tamura T."/>
        </authorList>
    </citation>
    <scope>NUCLEOTIDE SEQUENCE [LARGE SCALE GENOMIC DNA]</scope>
    <source>
        <strain evidence="9 10">NBRC 107358</strain>
    </source>
</reference>
<keyword evidence="3 5" id="KW-0238">DNA-binding</keyword>
<feature type="compositionally biased region" description="Basic and acidic residues" evidence="6">
    <location>
        <begin position="358"/>
        <end position="367"/>
    </location>
</feature>
<dbReference type="InterPro" id="IPR058717">
    <property type="entry name" value="Phage_L5_Integrase_N"/>
</dbReference>
<evidence type="ECO:0000256" key="5">
    <source>
        <dbReference type="PROSITE-ProRule" id="PRU01248"/>
    </source>
</evidence>
<proteinExistence type="inferred from homology"/>
<name>A0A8J3K7Z7_9ACTN</name>
<evidence type="ECO:0000259" key="8">
    <source>
        <dbReference type="PROSITE" id="PS51900"/>
    </source>
</evidence>
<keyword evidence="10" id="KW-1185">Reference proteome</keyword>
<dbReference type="PANTHER" id="PTHR30349:SF64">
    <property type="entry name" value="PROPHAGE INTEGRASE INTD-RELATED"/>
    <property type="match status" value="1"/>
</dbReference>
<dbReference type="InterPro" id="IPR011010">
    <property type="entry name" value="DNA_brk_join_enz"/>
</dbReference>
<dbReference type="Pfam" id="PF26003">
    <property type="entry name" value="Integrase_N_phage"/>
    <property type="match status" value="1"/>
</dbReference>
<evidence type="ECO:0000256" key="6">
    <source>
        <dbReference type="SAM" id="MobiDB-lite"/>
    </source>
</evidence>
<dbReference type="AlphaFoldDB" id="A0A8J3K7Z7"/>
<evidence type="ECO:0000256" key="1">
    <source>
        <dbReference type="ARBA" id="ARBA00008857"/>
    </source>
</evidence>
<dbReference type="EMBL" id="BONG01000142">
    <property type="protein sequence ID" value="GIF94891.1"/>
    <property type="molecule type" value="Genomic_DNA"/>
</dbReference>
<dbReference type="InterPro" id="IPR010998">
    <property type="entry name" value="Integrase_recombinase_N"/>
</dbReference>
<dbReference type="GO" id="GO:0003677">
    <property type="term" value="F:DNA binding"/>
    <property type="evidence" value="ECO:0007669"/>
    <property type="project" value="UniProtKB-UniRule"/>
</dbReference>
<dbReference type="InterPro" id="IPR050090">
    <property type="entry name" value="Tyrosine_recombinase_XerCD"/>
</dbReference>
<dbReference type="PROSITE" id="PS51898">
    <property type="entry name" value="TYR_RECOMBINASE"/>
    <property type="match status" value="1"/>
</dbReference>